<sequence length="871" mass="99577">MAESTTLPTLSSLIQPAIRTVVSGEDNWKGKTSPAERRKIQNRLNQRTWRQRRKAEKQQQRQAKTRQSGTDARKPSSSSSSTDSSPPSSGALVASSKWAAALPTAAVANDDGTTTYVTIETSRPGLYKSKKSERTCAKNTTLMALTYIGRPRQMADLRDEDLDDLYQLFLQHAHQSRRSPSPDPMSDSLIPLVQFNLFRGLMENMKTLGITMPMICDDDCVSPFGSDPVYNINTAWNVPYFLKPTETQLTRVHHPWLDFLPLPRMRDNLIKAGDGWDDEALCLDMIGDGDAPSGQGGMILWGEPWDPNSWEVTQDFVEKWRWILEGCEEMIRSSNYWRAKRGEKRLRALANDPTIGKLVRRGPGGIDLTTPEAPRTRAILPATCTNPLQSLMRSLIRFNFGRWGISRRYYSSLQHRFRSTIGTVLTDGIAAHAVPSRAAQRRVYSDASIARVLPTSQATIENHLRNCNIDKWGWVIYRTTYENDEAWKRCKEIINYRMRRSLADSDAPGIAKNLGRTFVDDKSLFDGASKRQLRSHFRNWSLDVFQSENPRVKDINAELGYWMQGCGVPRYMYFFEVDLESLRSIVFEAPQPPHYDLDCESHINFVDAYWKPLREWTDVQDEIDDFENAHELIEGCGEENVGWMKVSTETMGSDWYEVWLGSIGGDASIWYAFYQRPPKKVYCRITVCSSNKVPRPHRRFLPIGHSSPAPGGYRCIASDAKVSKPRMDISCESELLRDETQGFGKWGWVFYRCTFDDDDAWARFRDTINSTSRKHSEFYEYPEILDKMSLESSSDNTMYDEYFVQVDETSLRSVVYKELPPAEANLDIRGHINLVSAEWEPARLEDYHGDHVIEDHFSSPELEGCTEENVG</sequence>
<dbReference type="AlphaFoldDB" id="A0A135RSS3"/>
<feature type="compositionally biased region" description="Basic and acidic residues" evidence="1">
    <location>
        <begin position="26"/>
        <end position="39"/>
    </location>
</feature>
<feature type="compositionally biased region" description="Low complexity" evidence="1">
    <location>
        <begin position="75"/>
        <end position="89"/>
    </location>
</feature>
<dbReference type="PANTHER" id="PTHR38116">
    <property type="entry name" value="CHROMOSOME 7, WHOLE GENOME SHOTGUN SEQUENCE"/>
    <property type="match status" value="1"/>
</dbReference>
<feature type="region of interest" description="Disordered" evidence="1">
    <location>
        <begin position="23"/>
        <end position="92"/>
    </location>
</feature>
<name>A0A135RSS3_9PEZI</name>
<gene>
    <name evidence="2" type="ORF">CSAL01_00310</name>
</gene>
<organism evidence="2 3">
    <name type="scientific">Colletotrichum salicis</name>
    <dbReference type="NCBI Taxonomy" id="1209931"/>
    <lineage>
        <taxon>Eukaryota</taxon>
        <taxon>Fungi</taxon>
        <taxon>Dikarya</taxon>
        <taxon>Ascomycota</taxon>
        <taxon>Pezizomycotina</taxon>
        <taxon>Sordariomycetes</taxon>
        <taxon>Hypocreomycetidae</taxon>
        <taxon>Glomerellales</taxon>
        <taxon>Glomerellaceae</taxon>
        <taxon>Colletotrichum</taxon>
        <taxon>Colletotrichum acutatum species complex</taxon>
    </lineage>
</organism>
<dbReference type="CDD" id="cd14688">
    <property type="entry name" value="bZIP_YAP"/>
    <property type="match status" value="1"/>
</dbReference>
<proteinExistence type="predicted"/>
<evidence type="ECO:0000313" key="3">
    <source>
        <dbReference type="Proteomes" id="UP000070121"/>
    </source>
</evidence>
<evidence type="ECO:0000313" key="2">
    <source>
        <dbReference type="EMBL" id="KXH26764.1"/>
    </source>
</evidence>
<protein>
    <recommendedName>
        <fullName evidence="4">BZIP domain-containing protein</fullName>
    </recommendedName>
</protein>
<evidence type="ECO:0008006" key="4">
    <source>
        <dbReference type="Google" id="ProtNLM"/>
    </source>
</evidence>
<keyword evidence="3" id="KW-1185">Reference proteome</keyword>
<reference evidence="2 3" key="1">
    <citation type="submission" date="2014-02" db="EMBL/GenBank/DDBJ databases">
        <title>The genome sequence of Colletotrichum salicis CBS 607.94.</title>
        <authorList>
            <person name="Baroncelli R."/>
            <person name="Thon M.R."/>
        </authorList>
    </citation>
    <scope>NUCLEOTIDE SEQUENCE [LARGE SCALE GENOMIC DNA]</scope>
    <source>
        <strain evidence="2 3">CBS 607.94</strain>
    </source>
</reference>
<dbReference type="EMBL" id="JFFI01002702">
    <property type="protein sequence ID" value="KXH26764.1"/>
    <property type="molecule type" value="Genomic_DNA"/>
</dbReference>
<dbReference type="OrthoDB" id="2245989at2759"/>
<dbReference type="InterPro" id="IPR021833">
    <property type="entry name" value="DUF3425"/>
</dbReference>
<evidence type="ECO:0000256" key="1">
    <source>
        <dbReference type="SAM" id="MobiDB-lite"/>
    </source>
</evidence>
<accession>A0A135RSS3</accession>
<dbReference type="Pfam" id="PF11905">
    <property type="entry name" value="DUF3425"/>
    <property type="match status" value="1"/>
</dbReference>
<comment type="caution">
    <text evidence="2">The sequence shown here is derived from an EMBL/GenBank/DDBJ whole genome shotgun (WGS) entry which is preliminary data.</text>
</comment>
<dbReference type="Proteomes" id="UP000070121">
    <property type="component" value="Unassembled WGS sequence"/>
</dbReference>
<dbReference type="PANTHER" id="PTHR38116:SF5">
    <property type="entry name" value="BZIP DOMAIN-CONTAINING PROTEIN"/>
    <property type="match status" value="1"/>
</dbReference>
<dbReference type="STRING" id="1209931.A0A135RSS3"/>